<dbReference type="OrthoDB" id="181905at2"/>
<gene>
    <name evidence="4" type="ORF">EAX62_01275</name>
</gene>
<dbReference type="InterPro" id="IPR039672">
    <property type="entry name" value="MFS_2"/>
</dbReference>
<feature type="transmembrane region" description="Helical" evidence="3">
    <location>
        <begin position="270"/>
        <end position="289"/>
    </location>
</feature>
<sequence length="453" mass="49387">MAPDRWRNRLSFGLGTIGRDMSAALVSLYLVYYLTEVVNISQATLVGVTVIIVVMRIFDALNDPVMGVVVDNTRSRWGKFKPWIAVGAVLWAVSTLILFVDTGLRGTGFLLVFAVAYLMWGISYTINDISFYGMLPSLSRNLKEREAIGVVARIAANVGLFSVVVGVIPITNQLTALLGSEEKAWFVFAVILVSLMLAFQSLTLIFTRQRVATPTARTPLRELFAVITRNDQLLVVTAAMLLFMAGYTATTSLGIYYFKYVYGDEGMYPIFALILGVAQLTGLAIFPLVSARLTRRQIHGVASAMCAAGLAVFALAGSSMALIAVAGVLLFMGQAFIQLLMLLFIADCVEYGEWKLGRRNESITFALQPFIYKASNALGTGLVGIALVVSGISRAQSAADLTASGVVSFKVVMMVVPMVLVIISWVVLRRWYTLDEKRYAGIVSDLRTREGLS</sequence>
<keyword evidence="3" id="KW-0812">Transmembrane</keyword>
<dbReference type="GO" id="GO:0008643">
    <property type="term" value="P:carbohydrate transport"/>
    <property type="evidence" value="ECO:0007669"/>
    <property type="project" value="InterPro"/>
</dbReference>
<dbReference type="InterPro" id="IPR036259">
    <property type="entry name" value="MFS_trans_sf"/>
</dbReference>
<feature type="transmembrane region" description="Helical" evidence="3">
    <location>
        <begin position="82"/>
        <end position="100"/>
    </location>
</feature>
<keyword evidence="3" id="KW-0472">Membrane</keyword>
<keyword evidence="3" id="KW-1133">Transmembrane helix</keyword>
<feature type="transmembrane region" description="Helical" evidence="3">
    <location>
        <begin position="40"/>
        <end position="61"/>
    </location>
</feature>
<dbReference type="NCBIfam" id="TIGR00792">
    <property type="entry name" value="gph"/>
    <property type="match status" value="1"/>
</dbReference>
<feature type="transmembrane region" description="Helical" evidence="3">
    <location>
        <begin position="405"/>
        <end position="428"/>
    </location>
</feature>
<feature type="transmembrane region" description="Helical" evidence="3">
    <location>
        <begin position="184"/>
        <end position="207"/>
    </location>
</feature>
<dbReference type="EMBL" id="REFW01000001">
    <property type="protein sequence ID" value="RMB61326.1"/>
    <property type="molecule type" value="Genomic_DNA"/>
</dbReference>
<evidence type="ECO:0000256" key="1">
    <source>
        <dbReference type="ARBA" id="ARBA00022448"/>
    </source>
</evidence>
<evidence type="ECO:0000256" key="3">
    <source>
        <dbReference type="SAM" id="Phobius"/>
    </source>
</evidence>
<comment type="caution">
    <text evidence="4">The sequence shown here is derived from an EMBL/GenBank/DDBJ whole genome shotgun (WGS) entry which is preliminary data.</text>
</comment>
<dbReference type="PANTHER" id="PTHR11328">
    <property type="entry name" value="MAJOR FACILITATOR SUPERFAMILY DOMAIN-CONTAINING PROTEIN"/>
    <property type="match status" value="1"/>
</dbReference>
<feature type="transmembrane region" description="Helical" evidence="3">
    <location>
        <begin position="12"/>
        <end position="34"/>
    </location>
</feature>
<keyword evidence="4" id="KW-0762">Sugar transport</keyword>
<dbReference type="GO" id="GO:0006814">
    <property type="term" value="P:sodium ion transport"/>
    <property type="evidence" value="ECO:0007669"/>
    <property type="project" value="InterPro"/>
</dbReference>
<feature type="transmembrane region" description="Helical" evidence="3">
    <location>
        <begin position="329"/>
        <end position="349"/>
    </location>
</feature>
<dbReference type="SUPFAM" id="SSF103473">
    <property type="entry name" value="MFS general substrate transporter"/>
    <property type="match status" value="1"/>
</dbReference>
<dbReference type="GO" id="GO:0005886">
    <property type="term" value="C:plasma membrane"/>
    <property type="evidence" value="ECO:0007669"/>
    <property type="project" value="TreeGrafter"/>
</dbReference>
<accession>A0A3M0GVG1</accession>
<dbReference type="Pfam" id="PF13347">
    <property type="entry name" value="MFS_2"/>
    <property type="match status" value="1"/>
</dbReference>
<keyword evidence="1" id="KW-0813">Transport</keyword>
<feature type="transmembrane region" description="Helical" evidence="3">
    <location>
        <begin position="370"/>
        <end position="393"/>
    </location>
</feature>
<dbReference type="CDD" id="cd17332">
    <property type="entry name" value="MFS_MelB_like"/>
    <property type="match status" value="1"/>
</dbReference>
<protein>
    <submittedName>
        <fullName evidence="4">Sugar transporter</fullName>
    </submittedName>
</protein>
<dbReference type="Proteomes" id="UP000275256">
    <property type="component" value="Unassembled WGS sequence"/>
</dbReference>
<dbReference type="InterPro" id="IPR001927">
    <property type="entry name" value="Na/Gal_symport"/>
</dbReference>
<feature type="transmembrane region" description="Helical" evidence="3">
    <location>
        <begin position="301"/>
        <end position="323"/>
    </location>
</feature>
<feature type="transmembrane region" description="Helical" evidence="3">
    <location>
        <begin position="106"/>
        <end position="126"/>
    </location>
</feature>
<organism evidence="4 5">
    <name type="scientific">Tessaracoccus antarcticus</name>
    <dbReference type="NCBI Taxonomy" id="2479848"/>
    <lineage>
        <taxon>Bacteria</taxon>
        <taxon>Bacillati</taxon>
        <taxon>Actinomycetota</taxon>
        <taxon>Actinomycetes</taxon>
        <taxon>Propionibacteriales</taxon>
        <taxon>Propionibacteriaceae</taxon>
        <taxon>Tessaracoccus</taxon>
    </lineage>
</organism>
<evidence type="ECO:0000313" key="5">
    <source>
        <dbReference type="Proteomes" id="UP000275256"/>
    </source>
</evidence>
<proteinExistence type="predicted"/>
<evidence type="ECO:0000256" key="2">
    <source>
        <dbReference type="ARBA" id="ARBA00022847"/>
    </source>
</evidence>
<dbReference type="AlphaFoldDB" id="A0A3M0GVG1"/>
<evidence type="ECO:0000313" key="4">
    <source>
        <dbReference type="EMBL" id="RMB61326.1"/>
    </source>
</evidence>
<reference evidence="4 5" key="1">
    <citation type="submission" date="2018-10" db="EMBL/GenBank/DDBJ databases">
        <title>Tessaracoccus antarcticuss sp. nov., isolated from sediment.</title>
        <authorList>
            <person name="Zhou L.Y."/>
            <person name="Du Z.J."/>
        </authorList>
    </citation>
    <scope>NUCLEOTIDE SEQUENCE [LARGE SCALE GENOMIC DNA]</scope>
    <source>
        <strain evidence="4 5">JDX10</strain>
    </source>
</reference>
<name>A0A3M0GVG1_9ACTN</name>
<keyword evidence="2" id="KW-0769">Symport</keyword>
<keyword evidence="5" id="KW-1185">Reference proteome</keyword>
<feature type="transmembrane region" description="Helical" evidence="3">
    <location>
        <begin position="233"/>
        <end position="258"/>
    </location>
</feature>
<dbReference type="PANTHER" id="PTHR11328:SF36">
    <property type="entry name" value="MELIBIOSE PERMEASE"/>
    <property type="match status" value="1"/>
</dbReference>
<dbReference type="Gene3D" id="1.20.1250.20">
    <property type="entry name" value="MFS general substrate transporter like domains"/>
    <property type="match status" value="1"/>
</dbReference>
<feature type="transmembrane region" description="Helical" evidence="3">
    <location>
        <begin position="147"/>
        <end position="172"/>
    </location>
</feature>
<dbReference type="GO" id="GO:0015293">
    <property type="term" value="F:symporter activity"/>
    <property type="evidence" value="ECO:0007669"/>
    <property type="project" value="UniProtKB-KW"/>
</dbReference>